<keyword evidence="8" id="KW-1185">Reference proteome</keyword>
<dbReference type="STRING" id="5466.A0A4R8QV51"/>
<name>A0A4R8QV51_COLTR</name>
<accession>A0A4R8QV51</accession>
<comment type="caution">
    <text evidence="7">The sequence shown here is derived from an EMBL/GenBank/DDBJ whole genome shotgun (WGS) entry which is preliminary data.</text>
</comment>
<feature type="chain" id="PRO_5020988139" evidence="5">
    <location>
        <begin position="20"/>
        <end position="265"/>
    </location>
</feature>
<feature type="signal peptide" evidence="5">
    <location>
        <begin position="1"/>
        <end position="19"/>
    </location>
</feature>
<evidence type="ECO:0000256" key="1">
    <source>
        <dbReference type="ARBA" id="ARBA00004167"/>
    </source>
</evidence>
<protein>
    <submittedName>
        <fullName evidence="7">Protein MNN4</fullName>
    </submittedName>
</protein>
<dbReference type="InterPro" id="IPR007074">
    <property type="entry name" value="LicD/FKTN/FKRP_NTP_transf"/>
</dbReference>
<dbReference type="PANTHER" id="PTHR15407:SF32">
    <property type="entry name" value="PROTEIN (MNN4), PUTATIVE (AFU_ORTHOLOGUE AFUA_1G03790)-RELATED"/>
    <property type="match status" value="1"/>
</dbReference>
<comment type="subcellular location">
    <subcellularLocation>
        <location evidence="1">Membrane</location>
        <topology evidence="1">Single-pass membrane protein</topology>
    </subcellularLocation>
</comment>
<evidence type="ECO:0000256" key="4">
    <source>
        <dbReference type="ARBA" id="ARBA00023136"/>
    </source>
</evidence>
<evidence type="ECO:0000256" key="2">
    <source>
        <dbReference type="ARBA" id="ARBA00022692"/>
    </source>
</evidence>
<reference evidence="7 8" key="1">
    <citation type="submission" date="2018-12" db="EMBL/GenBank/DDBJ databases">
        <title>Genome sequence and assembly of Colletotrichum trifolii.</title>
        <authorList>
            <person name="Gan P."/>
            <person name="Shirasu K."/>
        </authorList>
    </citation>
    <scope>NUCLEOTIDE SEQUENCE [LARGE SCALE GENOMIC DNA]</scope>
    <source>
        <strain evidence="7 8">543-2</strain>
    </source>
</reference>
<dbReference type="InterPro" id="IPR009644">
    <property type="entry name" value="FKTN/MNN4/W02B3.4-1"/>
</dbReference>
<evidence type="ECO:0000256" key="5">
    <source>
        <dbReference type="SAM" id="SignalP"/>
    </source>
</evidence>
<dbReference type="Proteomes" id="UP000295703">
    <property type="component" value="Unassembled WGS sequence"/>
</dbReference>
<dbReference type="PANTHER" id="PTHR15407">
    <property type="entry name" value="FUKUTIN-RELATED"/>
    <property type="match status" value="1"/>
</dbReference>
<keyword evidence="5" id="KW-0732">Signal</keyword>
<dbReference type="GO" id="GO:0009100">
    <property type="term" value="P:glycoprotein metabolic process"/>
    <property type="evidence" value="ECO:0007669"/>
    <property type="project" value="UniProtKB-ARBA"/>
</dbReference>
<dbReference type="AlphaFoldDB" id="A0A4R8QV51"/>
<proteinExistence type="predicted"/>
<organism evidence="7 8">
    <name type="scientific">Colletotrichum trifolii</name>
    <dbReference type="NCBI Taxonomy" id="5466"/>
    <lineage>
        <taxon>Eukaryota</taxon>
        <taxon>Fungi</taxon>
        <taxon>Dikarya</taxon>
        <taxon>Ascomycota</taxon>
        <taxon>Pezizomycotina</taxon>
        <taxon>Sordariomycetes</taxon>
        <taxon>Hypocreomycetidae</taxon>
        <taxon>Glomerellales</taxon>
        <taxon>Glomerellaceae</taxon>
        <taxon>Colletotrichum</taxon>
        <taxon>Colletotrichum orbiculare species complex</taxon>
    </lineage>
</organism>
<gene>
    <name evidence="7" type="primary">MNN4-0</name>
    <name evidence="7" type="ORF">CTRI78_v010376</name>
</gene>
<feature type="domain" description="LicD/FKTN/FKRP nucleotidyltransferase" evidence="6">
    <location>
        <begin position="88"/>
        <end position="194"/>
    </location>
</feature>
<evidence type="ECO:0000313" key="7">
    <source>
        <dbReference type="EMBL" id="TDZ40115.1"/>
    </source>
</evidence>
<evidence type="ECO:0000256" key="3">
    <source>
        <dbReference type="ARBA" id="ARBA00022989"/>
    </source>
</evidence>
<dbReference type="Pfam" id="PF04991">
    <property type="entry name" value="LicD"/>
    <property type="match status" value="1"/>
</dbReference>
<evidence type="ECO:0000259" key="6">
    <source>
        <dbReference type="Pfam" id="PF04991"/>
    </source>
</evidence>
<dbReference type="EMBL" id="RYZW01000165">
    <property type="protein sequence ID" value="TDZ40115.1"/>
    <property type="molecule type" value="Genomic_DNA"/>
</dbReference>
<dbReference type="GO" id="GO:0016020">
    <property type="term" value="C:membrane"/>
    <property type="evidence" value="ECO:0007669"/>
    <property type="project" value="UniProtKB-SubCell"/>
</dbReference>
<keyword evidence="2" id="KW-0812">Transmembrane</keyword>
<sequence>MLLTRLLSSMAFGLTLTQATPLPDPASSDTTSAPAGADAHTQPAKYFQESSFSIHYDPRFASASLNTTAERAAARVLVQTYLSTLRDLGVQTWLAHGSLLGWWWNKQSLPWDVDADVQISERGLRFLAAYYNMTTWYYKYPSGVPAGRYFQLEVSPHYTSRTRDEHNAVDARWIDMDSGLFIDIAGVSRVEAREGVLASKDGREVREAQLFPLLETTFEGVRAKIPFQYEEMLASEYGERALTDKVYKDHKFINSEMEWVPSEEL</sequence>
<keyword evidence="3" id="KW-1133">Transmembrane helix</keyword>
<keyword evidence="4" id="KW-0472">Membrane</keyword>
<evidence type="ECO:0000313" key="8">
    <source>
        <dbReference type="Proteomes" id="UP000295703"/>
    </source>
</evidence>